<dbReference type="AlphaFoldDB" id="A0A8S3QJ48"/>
<evidence type="ECO:0000313" key="1">
    <source>
        <dbReference type="EMBL" id="CAG2196385.1"/>
    </source>
</evidence>
<sequence>MGVSVHNGLSGIEGFQTRISHRDNTRWSKCITVYLALKDFKLEQPEQHRWKHCGWSKCITVYLALKVFKLESVIETTPNGVFKLEAVIKTTPNGVLSGTEGFQTRSSHKDNTKWSKCITVYLALKVFKLEAVIEQHQMDLSGTEGFQTRSSHSDNTKWSKCITVYLALFQTRISHRDNTRWSKCITVYLALKVFKLESVIETTPDG</sequence>
<organism evidence="1 2">
    <name type="scientific">Mytilus edulis</name>
    <name type="common">Blue mussel</name>
    <dbReference type="NCBI Taxonomy" id="6550"/>
    <lineage>
        <taxon>Eukaryota</taxon>
        <taxon>Metazoa</taxon>
        <taxon>Spiralia</taxon>
        <taxon>Lophotrochozoa</taxon>
        <taxon>Mollusca</taxon>
        <taxon>Bivalvia</taxon>
        <taxon>Autobranchia</taxon>
        <taxon>Pteriomorphia</taxon>
        <taxon>Mytilida</taxon>
        <taxon>Mytiloidea</taxon>
        <taxon>Mytilidae</taxon>
        <taxon>Mytilinae</taxon>
        <taxon>Mytilus</taxon>
    </lineage>
</organism>
<reference evidence="1" key="1">
    <citation type="submission" date="2021-03" db="EMBL/GenBank/DDBJ databases">
        <authorList>
            <person name="Bekaert M."/>
        </authorList>
    </citation>
    <scope>NUCLEOTIDE SEQUENCE</scope>
</reference>
<accession>A0A8S3QJ48</accession>
<name>A0A8S3QJ48_MYTED</name>
<dbReference type="Proteomes" id="UP000683360">
    <property type="component" value="Unassembled WGS sequence"/>
</dbReference>
<evidence type="ECO:0000313" key="2">
    <source>
        <dbReference type="Proteomes" id="UP000683360"/>
    </source>
</evidence>
<dbReference type="EMBL" id="CAJPWZ010000556">
    <property type="protein sequence ID" value="CAG2196385.1"/>
    <property type="molecule type" value="Genomic_DNA"/>
</dbReference>
<protein>
    <submittedName>
        <fullName evidence="1">Uncharacterized protein</fullName>
    </submittedName>
</protein>
<gene>
    <name evidence="1" type="ORF">MEDL_11264</name>
</gene>
<keyword evidence="2" id="KW-1185">Reference proteome</keyword>
<proteinExistence type="predicted"/>
<comment type="caution">
    <text evidence="1">The sequence shown here is derived from an EMBL/GenBank/DDBJ whole genome shotgun (WGS) entry which is preliminary data.</text>
</comment>